<organism evidence="4 5">
    <name type="scientific">Sharpea azabuensis</name>
    <dbReference type="NCBI Taxonomy" id="322505"/>
    <lineage>
        <taxon>Bacteria</taxon>
        <taxon>Bacillati</taxon>
        <taxon>Bacillota</taxon>
        <taxon>Erysipelotrichia</taxon>
        <taxon>Erysipelotrichales</taxon>
        <taxon>Coprobacillaceae</taxon>
        <taxon>Sharpea</taxon>
    </lineage>
</organism>
<dbReference type="EMBL" id="FNYK01000081">
    <property type="protein sequence ID" value="SEJ23912.1"/>
    <property type="molecule type" value="Genomic_DNA"/>
</dbReference>
<accession>A0A1H6XGD6</accession>
<feature type="domain" description="Isochorismatase-like" evidence="3">
    <location>
        <begin position="4"/>
        <end position="162"/>
    </location>
</feature>
<keyword evidence="5" id="KW-1185">Reference proteome</keyword>
<dbReference type="Proteomes" id="UP000183028">
    <property type="component" value="Unassembled WGS sequence"/>
</dbReference>
<evidence type="ECO:0000313" key="4">
    <source>
        <dbReference type="EMBL" id="SEJ23912.1"/>
    </source>
</evidence>
<dbReference type="InterPro" id="IPR036380">
    <property type="entry name" value="Isochorismatase-like_sf"/>
</dbReference>
<dbReference type="GO" id="GO:0016787">
    <property type="term" value="F:hydrolase activity"/>
    <property type="evidence" value="ECO:0007669"/>
    <property type="project" value="UniProtKB-KW"/>
</dbReference>
<dbReference type="Pfam" id="PF00857">
    <property type="entry name" value="Isochorismatase"/>
    <property type="match status" value="1"/>
</dbReference>
<dbReference type="eggNOG" id="COG1335">
    <property type="taxonomic scope" value="Bacteria"/>
</dbReference>
<name>A0A1H6XGD6_9FIRM</name>
<reference evidence="5" key="1">
    <citation type="submission" date="2016-10" db="EMBL/GenBank/DDBJ databases">
        <authorList>
            <person name="Varghese N."/>
        </authorList>
    </citation>
    <scope>NUCLEOTIDE SEQUENCE [LARGE SCALE GENOMIC DNA]</scope>
    <source>
        <strain evidence="5">DSM 20406</strain>
    </source>
</reference>
<dbReference type="SUPFAM" id="SSF52499">
    <property type="entry name" value="Isochorismatase-like hydrolases"/>
    <property type="match status" value="1"/>
</dbReference>
<dbReference type="InterPro" id="IPR050272">
    <property type="entry name" value="Isochorismatase-like_hydrls"/>
</dbReference>
<protein>
    <submittedName>
        <fullName evidence="4">Nicotinamidase-related amidase</fullName>
    </submittedName>
</protein>
<dbReference type="InterPro" id="IPR000868">
    <property type="entry name" value="Isochorismatase-like_dom"/>
</dbReference>
<dbReference type="CDD" id="cd00431">
    <property type="entry name" value="cysteine_hydrolases"/>
    <property type="match status" value="1"/>
</dbReference>
<evidence type="ECO:0000256" key="2">
    <source>
        <dbReference type="ARBA" id="ARBA00022801"/>
    </source>
</evidence>
<proteinExistence type="inferred from homology"/>
<dbReference type="PANTHER" id="PTHR43540">
    <property type="entry name" value="PEROXYUREIDOACRYLATE/UREIDOACRYLATE AMIDOHYDROLASE-RELATED"/>
    <property type="match status" value="1"/>
</dbReference>
<dbReference type="OrthoDB" id="9796485at2"/>
<dbReference type="STRING" id="322505.SAMN04487836_13913"/>
<gene>
    <name evidence="4" type="ORF">SAMN04487834_108112</name>
</gene>
<dbReference type="Gene3D" id="3.40.50.850">
    <property type="entry name" value="Isochorismatase-like"/>
    <property type="match status" value="1"/>
</dbReference>
<sequence>MKKCLIVIDYQNDFVIGTLASKNAQAIEKNIVELIEEYKSNGEDIIFTLDTHEQNYMDTQEGHNLPVTHCIKGTSGHELYGQVQSLSKGYKKIEKPAFPSLELGNYLKNKDYDEINLVGVVSHICVISNAIIAKAALPEATINIIKAAVASEDLETQEACFQVCENGLQIHIL</sequence>
<dbReference type="RefSeq" id="WP_074732779.1">
    <property type="nucleotide sequence ID" value="NZ_FNYK01000081.1"/>
</dbReference>
<dbReference type="PANTHER" id="PTHR43540:SF10">
    <property type="entry name" value="ISOCHORISMATASE"/>
    <property type="match status" value="1"/>
</dbReference>
<comment type="similarity">
    <text evidence="1">Belongs to the isochorismatase family.</text>
</comment>
<evidence type="ECO:0000256" key="1">
    <source>
        <dbReference type="ARBA" id="ARBA00006336"/>
    </source>
</evidence>
<evidence type="ECO:0000259" key="3">
    <source>
        <dbReference type="Pfam" id="PF00857"/>
    </source>
</evidence>
<dbReference type="AlphaFoldDB" id="A0A1H6XGD6"/>
<keyword evidence="2" id="KW-0378">Hydrolase</keyword>
<evidence type="ECO:0000313" key="5">
    <source>
        <dbReference type="Proteomes" id="UP000183028"/>
    </source>
</evidence>